<dbReference type="InterPro" id="IPR004244">
    <property type="entry name" value="Transposase_22"/>
</dbReference>
<evidence type="ECO:0000256" key="2">
    <source>
        <dbReference type="SAM" id="MobiDB-lite"/>
    </source>
</evidence>
<protein>
    <submittedName>
        <fullName evidence="3">Uncharacterized protein</fullName>
    </submittedName>
</protein>
<feature type="compositionally biased region" description="Basic and acidic residues" evidence="2">
    <location>
        <begin position="7"/>
        <end position="34"/>
    </location>
</feature>
<evidence type="ECO:0000313" key="4">
    <source>
        <dbReference type="Proteomes" id="UP000812440"/>
    </source>
</evidence>
<name>A0A8T2KBV4_9PIPI</name>
<feature type="coiled-coil region" evidence="1">
    <location>
        <begin position="150"/>
        <end position="205"/>
    </location>
</feature>
<keyword evidence="4" id="KW-1185">Reference proteome</keyword>
<reference evidence="3" key="1">
    <citation type="thesis" date="2020" institute="ProQuest LLC" country="789 East Eisenhower Parkway, Ann Arbor, MI, USA">
        <title>Comparative Genomics and Chromosome Evolution.</title>
        <authorList>
            <person name="Mudd A.B."/>
        </authorList>
    </citation>
    <scope>NUCLEOTIDE SEQUENCE</scope>
    <source>
        <strain evidence="3">Female2</strain>
        <tissue evidence="3">Blood</tissue>
    </source>
</reference>
<dbReference type="OrthoDB" id="9909705at2759"/>
<organism evidence="3 4">
    <name type="scientific">Hymenochirus boettgeri</name>
    <name type="common">Congo dwarf clawed frog</name>
    <dbReference type="NCBI Taxonomy" id="247094"/>
    <lineage>
        <taxon>Eukaryota</taxon>
        <taxon>Metazoa</taxon>
        <taxon>Chordata</taxon>
        <taxon>Craniata</taxon>
        <taxon>Vertebrata</taxon>
        <taxon>Euteleostomi</taxon>
        <taxon>Amphibia</taxon>
        <taxon>Batrachia</taxon>
        <taxon>Anura</taxon>
        <taxon>Pipoidea</taxon>
        <taxon>Pipidae</taxon>
        <taxon>Pipinae</taxon>
        <taxon>Hymenochirus</taxon>
    </lineage>
</organism>
<proteinExistence type="predicted"/>
<feature type="region of interest" description="Disordered" evidence="2">
    <location>
        <begin position="1"/>
        <end position="77"/>
    </location>
</feature>
<feature type="compositionally biased region" description="Polar residues" evidence="2">
    <location>
        <begin position="90"/>
        <end position="104"/>
    </location>
</feature>
<evidence type="ECO:0000313" key="3">
    <source>
        <dbReference type="EMBL" id="KAG8451976.1"/>
    </source>
</evidence>
<gene>
    <name evidence="3" type="ORF">GDO86_003963</name>
</gene>
<dbReference type="PANTHER" id="PTHR11505">
    <property type="entry name" value="L1 TRANSPOSABLE ELEMENT-RELATED"/>
    <property type="match status" value="1"/>
</dbReference>
<dbReference type="Gene3D" id="3.30.70.1820">
    <property type="entry name" value="L1 transposable element, RRM domain"/>
    <property type="match status" value="1"/>
</dbReference>
<keyword evidence="1" id="KW-0175">Coiled coil</keyword>
<sequence length="431" mass="49185">MGKRNKTTSDKEVKAAGTPKQRELEDYFKPDHDGPAPADAILVPHHAARQKTPLPARDEINTAPPPRQPRADPHADQHAPTAIYTRQTDTLGSKQAGTDQNPMPQDNRLRPNETPTIQRDSLKELLLNIPTKEDLIGATQQIQQTCRTEIAALRGDLGAVLERVEDLEATQEQTNQHIGNVTRVLNDHSRAIRDLFRQMEDLENRGRRNNIRIRGLPETVQDGALLESVTSLFHTILESDPSQIIELDRIHRSLRPKASSKFPRDVICRVHYFAIKEQILTQYRTISSLTHEGAEIQLFPDLSPSTLARRRQLRPLLQALRDKKLAYRWGFPFQLIVRHEGTTHTLSYPEDLSSFCNALQLPEMKLPDWKPAPILPHSHITNLVALITKHHQTKQQSWKMRTTLLNTNYATTRQERCTSYVAKIQFTPWGI</sequence>
<dbReference type="AlphaFoldDB" id="A0A8T2KBV4"/>
<dbReference type="Proteomes" id="UP000812440">
    <property type="component" value="Chromosome 2"/>
</dbReference>
<accession>A0A8T2KBV4</accession>
<comment type="caution">
    <text evidence="3">The sequence shown here is derived from an EMBL/GenBank/DDBJ whole genome shotgun (WGS) entry which is preliminary data.</text>
</comment>
<evidence type="ECO:0000256" key="1">
    <source>
        <dbReference type="SAM" id="Coils"/>
    </source>
</evidence>
<dbReference type="EMBL" id="JAACNH010000002">
    <property type="protein sequence ID" value="KAG8451976.1"/>
    <property type="molecule type" value="Genomic_DNA"/>
</dbReference>
<feature type="region of interest" description="Disordered" evidence="2">
    <location>
        <begin position="90"/>
        <end position="115"/>
    </location>
</feature>